<name>A0ABQ4CRX9_9ACTN</name>
<sequence length="149" mass="15820">MNVNLEVVSIPVADVDRSVAFYRDTLGWRVDVDIKDGDSRIVEVTPTGEGHASIVFGLPMPAPAGSLRHLELATPDIVAAREEIAKRGVDVTEVFHGGAASVFDPSARIAGPDPDRNSYASYATFTDPDGNGFTLQEVTTRLPGRAPGS</sequence>
<keyword evidence="3" id="KW-1185">Reference proteome</keyword>
<dbReference type="Pfam" id="PF00903">
    <property type="entry name" value="Glyoxalase"/>
    <property type="match status" value="1"/>
</dbReference>
<dbReference type="EMBL" id="BONE01000026">
    <property type="protein sequence ID" value="GIF74025.1"/>
    <property type="molecule type" value="Genomic_DNA"/>
</dbReference>
<dbReference type="InterPro" id="IPR037523">
    <property type="entry name" value="VOC_core"/>
</dbReference>
<evidence type="ECO:0000313" key="2">
    <source>
        <dbReference type="EMBL" id="GIF74025.1"/>
    </source>
</evidence>
<accession>A0ABQ4CRX9</accession>
<dbReference type="RefSeq" id="WP_203714327.1">
    <property type="nucleotide sequence ID" value="NZ_BONE01000026.1"/>
</dbReference>
<proteinExistence type="predicted"/>
<evidence type="ECO:0000313" key="3">
    <source>
        <dbReference type="Proteomes" id="UP000604117"/>
    </source>
</evidence>
<dbReference type="InterPro" id="IPR004360">
    <property type="entry name" value="Glyas_Fos-R_dOase_dom"/>
</dbReference>
<organism evidence="2 3">
    <name type="scientific">Asanoa siamensis</name>
    <dbReference type="NCBI Taxonomy" id="926357"/>
    <lineage>
        <taxon>Bacteria</taxon>
        <taxon>Bacillati</taxon>
        <taxon>Actinomycetota</taxon>
        <taxon>Actinomycetes</taxon>
        <taxon>Micromonosporales</taxon>
        <taxon>Micromonosporaceae</taxon>
        <taxon>Asanoa</taxon>
    </lineage>
</organism>
<dbReference type="PROSITE" id="PS51819">
    <property type="entry name" value="VOC"/>
    <property type="match status" value="1"/>
</dbReference>
<dbReference type="Proteomes" id="UP000604117">
    <property type="component" value="Unassembled WGS sequence"/>
</dbReference>
<dbReference type="Gene3D" id="3.10.180.10">
    <property type="entry name" value="2,3-Dihydroxybiphenyl 1,2-Dioxygenase, domain 1"/>
    <property type="match status" value="1"/>
</dbReference>
<gene>
    <name evidence="2" type="ORF">Asi02nite_35430</name>
</gene>
<reference evidence="2 3" key="1">
    <citation type="submission" date="2021-01" db="EMBL/GenBank/DDBJ databases">
        <title>Whole genome shotgun sequence of Asanoa siamensis NBRC 107932.</title>
        <authorList>
            <person name="Komaki H."/>
            <person name="Tamura T."/>
        </authorList>
    </citation>
    <scope>NUCLEOTIDE SEQUENCE [LARGE SCALE GENOMIC DNA]</scope>
    <source>
        <strain evidence="2 3">NBRC 107932</strain>
    </source>
</reference>
<feature type="domain" description="VOC" evidence="1">
    <location>
        <begin position="4"/>
        <end position="138"/>
    </location>
</feature>
<dbReference type="InterPro" id="IPR029068">
    <property type="entry name" value="Glyas_Bleomycin-R_OHBP_Dase"/>
</dbReference>
<evidence type="ECO:0000259" key="1">
    <source>
        <dbReference type="PROSITE" id="PS51819"/>
    </source>
</evidence>
<dbReference type="SUPFAM" id="SSF54593">
    <property type="entry name" value="Glyoxalase/Bleomycin resistance protein/Dihydroxybiphenyl dioxygenase"/>
    <property type="match status" value="1"/>
</dbReference>
<comment type="caution">
    <text evidence="2">The sequence shown here is derived from an EMBL/GenBank/DDBJ whole genome shotgun (WGS) entry which is preliminary data.</text>
</comment>
<protein>
    <recommendedName>
        <fullName evidence="1">VOC domain-containing protein</fullName>
    </recommendedName>
</protein>